<dbReference type="GO" id="GO:0046872">
    <property type="term" value="F:metal ion binding"/>
    <property type="evidence" value="ECO:0007669"/>
    <property type="project" value="InterPro"/>
</dbReference>
<comment type="similarity">
    <text evidence="2">Belongs to the iron-containing alcohol dehydrogenase family.</text>
</comment>
<dbReference type="CDD" id="cd08191">
    <property type="entry name" value="Fe-ADH-like"/>
    <property type="match status" value="1"/>
</dbReference>
<dbReference type="GO" id="GO:0004022">
    <property type="term" value="F:alcohol dehydrogenase (NAD+) activity"/>
    <property type="evidence" value="ECO:0007669"/>
    <property type="project" value="TreeGrafter"/>
</dbReference>
<dbReference type="Gene3D" id="1.20.1090.10">
    <property type="entry name" value="Dehydroquinate synthase-like - alpha domain"/>
    <property type="match status" value="1"/>
</dbReference>
<evidence type="ECO:0000256" key="1">
    <source>
        <dbReference type="ARBA" id="ARBA00001962"/>
    </source>
</evidence>
<evidence type="ECO:0000313" key="6">
    <source>
        <dbReference type="EMBL" id="SSW62684.1"/>
    </source>
</evidence>
<proteinExistence type="inferred from homology"/>
<accession>A0A446C479</accession>
<dbReference type="SUPFAM" id="SSF56796">
    <property type="entry name" value="Dehydroquinate synthase-like"/>
    <property type="match status" value="1"/>
</dbReference>
<dbReference type="EMBL" id="UFQB01000002">
    <property type="protein sequence ID" value="SSW62684.1"/>
    <property type="molecule type" value="Genomic_DNA"/>
</dbReference>
<dbReference type="PANTHER" id="PTHR11496:SF102">
    <property type="entry name" value="ALCOHOL DEHYDROGENASE 4"/>
    <property type="match status" value="1"/>
</dbReference>
<evidence type="ECO:0000256" key="3">
    <source>
        <dbReference type="ARBA" id="ARBA00023002"/>
    </source>
</evidence>
<evidence type="ECO:0000259" key="5">
    <source>
        <dbReference type="Pfam" id="PF25137"/>
    </source>
</evidence>
<keyword evidence="7" id="KW-1185">Reference proteome</keyword>
<dbReference type="InterPro" id="IPR056798">
    <property type="entry name" value="ADH_Fe_C"/>
</dbReference>
<name>A0A446C479_9BURK</name>
<organism evidence="6 7">
    <name type="scientific">Achromobacter agilis</name>
    <dbReference type="NCBI Taxonomy" id="1353888"/>
    <lineage>
        <taxon>Bacteria</taxon>
        <taxon>Pseudomonadati</taxon>
        <taxon>Pseudomonadota</taxon>
        <taxon>Betaproteobacteria</taxon>
        <taxon>Burkholderiales</taxon>
        <taxon>Alcaligenaceae</taxon>
        <taxon>Achromobacter</taxon>
    </lineage>
</organism>
<dbReference type="GO" id="GO:0050060">
    <property type="term" value="F:long-chain-alcohol dehydrogenase activity"/>
    <property type="evidence" value="ECO:0007669"/>
    <property type="project" value="UniProtKB-EC"/>
</dbReference>
<dbReference type="Pfam" id="PF25137">
    <property type="entry name" value="ADH_Fe_C"/>
    <property type="match status" value="1"/>
</dbReference>
<dbReference type="Gene3D" id="3.40.50.1970">
    <property type="match status" value="1"/>
</dbReference>
<keyword evidence="3 6" id="KW-0560">Oxidoreductase</keyword>
<evidence type="ECO:0000256" key="2">
    <source>
        <dbReference type="ARBA" id="ARBA00007358"/>
    </source>
</evidence>
<dbReference type="Pfam" id="PF00465">
    <property type="entry name" value="Fe-ADH"/>
    <property type="match status" value="1"/>
</dbReference>
<feature type="domain" description="Fe-containing alcohol dehydrogenase-like C-terminal" evidence="5">
    <location>
        <begin position="189"/>
        <end position="397"/>
    </location>
</feature>
<dbReference type="InterPro" id="IPR039697">
    <property type="entry name" value="Alcohol_dehydrogenase_Fe"/>
</dbReference>
<dbReference type="EC" id="1.1.1.192" evidence="6"/>
<sequence length="408" mass="42014">MTDLFGIMRTPRAVLFGNGQRHALGRVAAGLGQRVLVCTDERFAGTPEMSGLLAALGSAGVRVQVFDRTQPDLPVEGVYECVAAHRAFQPDAIVGLGGGSCLDMAKLVSLLLAHGGEASDYYGEYKVPGPTIPVIALPTTSGTGSEVTPVAVLADSARDLKVGVSSPHLIPHTAICDPELTLTCPKGLTAIAGADALTHAIESLTAVRRSPDPDISQTRVFVGKNAFSDQQALIAIRALAAHLPRAVEDGSDLHARGQVMAAALAAGLAFGVAGTAAAHAIQYPIGALTHTAHGAGVATLMPYVMDFNAPACADDYADISQAMGDTETDRGRLAANAPRHVYALFAKIGIPATLAGLGVRADQLDWIAAQSMLSARLVTNNPRPLDQAGIAAIVAAAHAGHGTFHASR</sequence>
<gene>
    <name evidence="6" type="primary">adh1_1</name>
    <name evidence="6" type="ORF">AGI3411_00532</name>
</gene>
<evidence type="ECO:0000259" key="4">
    <source>
        <dbReference type="Pfam" id="PF00465"/>
    </source>
</evidence>
<comment type="cofactor">
    <cofactor evidence="1">
        <name>Fe cation</name>
        <dbReference type="ChEBI" id="CHEBI:24875"/>
    </cofactor>
</comment>
<dbReference type="Proteomes" id="UP000289184">
    <property type="component" value="Unassembled WGS sequence"/>
</dbReference>
<evidence type="ECO:0000313" key="7">
    <source>
        <dbReference type="Proteomes" id="UP000289184"/>
    </source>
</evidence>
<dbReference type="InterPro" id="IPR001670">
    <property type="entry name" value="ADH_Fe/GldA"/>
</dbReference>
<dbReference type="OrthoDB" id="9815791at2"/>
<reference evidence="6 7" key="1">
    <citation type="submission" date="2018-07" db="EMBL/GenBank/DDBJ databases">
        <authorList>
            <person name="Peeters C."/>
        </authorList>
    </citation>
    <scope>NUCLEOTIDE SEQUENCE [LARGE SCALE GENOMIC DNA]</scope>
    <source>
        <strain evidence="6 7">LMG 3411</strain>
    </source>
</reference>
<dbReference type="FunFam" id="3.40.50.1970:FF:000003">
    <property type="entry name" value="Alcohol dehydrogenase, iron-containing"/>
    <property type="match status" value="1"/>
</dbReference>
<protein>
    <submittedName>
        <fullName evidence="6">Long-chain-alcohol dehydrogenase 1</fullName>
        <ecNumber evidence="6">1.1.1.192</ecNumber>
    </submittedName>
</protein>
<dbReference type="AlphaFoldDB" id="A0A446C479"/>
<dbReference type="RefSeq" id="WP_129525873.1">
    <property type="nucleotide sequence ID" value="NZ_UFQB01000002.1"/>
</dbReference>
<feature type="domain" description="Alcohol dehydrogenase iron-type/glycerol dehydrogenase GldA" evidence="4">
    <location>
        <begin position="11"/>
        <end position="178"/>
    </location>
</feature>
<dbReference type="PANTHER" id="PTHR11496">
    <property type="entry name" value="ALCOHOL DEHYDROGENASE"/>
    <property type="match status" value="1"/>
</dbReference>